<keyword evidence="1" id="KW-0472">Membrane</keyword>
<keyword evidence="3" id="KW-1185">Reference proteome</keyword>
<proteinExistence type="predicted"/>
<accession>A0A2T5IRW6</accession>
<reference evidence="2 3" key="1">
    <citation type="submission" date="2018-04" db="EMBL/GenBank/DDBJ databases">
        <title>Genomic Encyclopedia of Archaeal and Bacterial Type Strains, Phase II (KMG-II): from individual species to whole genera.</title>
        <authorList>
            <person name="Goeker M."/>
        </authorList>
    </citation>
    <scope>NUCLEOTIDE SEQUENCE [LARGE SCALE GENOMIC DNA]</scope>
    <source>
        <strain evidence="2 3">DSM 5822</strain>
    </source>
</reference>
<organism evidence="2 3">
    <name type="scientific">Agitococcus lubricus</name>
    <dbReference type="NCBI Taxonomy" id="1077255"/>
    <lineage>
        <taxon>Bacteria</taxon>
        <taxon>Pseudomonadati</taxon>
        <taxon>Pseudomonadota</taxon>
        <taxon>Gammaproteobacteria</taxon>
        <taxon>Moraxellales</taxon>
        <taxon>Moraxellaceae</taxon>
        <taxon>Agitococcus</taxon>
    </lineage>
</organism>
<evidence type="ECO:0000313" key="3">
    <source>
        <dbReference type="Proteomes" id="UP000244223"/>
    </source>
</evidence>
<dbReference type="AlphaFoldDB" id="A0A2T5IRW6"/>
<protein>
    <submittedName>
        <fullName evidence="2">Uncharacterized protein</fullName>
    </submittedName>
</protein>
<sequence length="119" mass="13244">MLCEVFQTFIVMTCLLILVTALIIKILTSTPFYDPHFANVIKLNNQADKKLGIDVWLLKNKPASHSVCLGDGYIIHRTHGSELPVRQKLTSKQAELANSCPSWAEHIDKTSNDPSIGIN</sequence>
<name>A0A2T5IRW6_9GAMM</name>
<evidence type="ECO:0000313" key="2">
    <source>
        <dbReference type="EMBL" id="PTQ86561.1"/>
    </source>
</evidence>
<comment type="caution">
    <text evidence="2">The sequence shown here is derived from an EMBL/GenBank/DDBJ whole genome shotgun (WGS) entry which is preliminary data.</text>
</comment>
<dbReference type="Proteomes" id="UP000244223">
    <property type="component" value="Unassembled WGS sequence"/>
</dbReference>
<gene>
    <name evidence="2" type="ORF">C8N29_13811</name>
</gene>
<keyword evidence="1" id="KW-1133">Transmembrane helix</keyword>
<keyword evidence="1" id="KW-0812">Transmembrane</keyword>
<dbReference type="EMBL" id="QAON01000038">
    <property type="protein sequence ID" value="PTQ86561.1"/>
    <property type="molecule type" value="Genomic_DNA"/>
</dbReference>
<feature type="transmembrane region" description="Helical" evidence="1">
    <location>
        <begin position="6"/>
        <end position="27"/>
    </location>
</feature>
<evidence type="ECO:0000256" key="1">
    <source>
        <dbReference type="SAM" id="Phobius"/>
    </source>
</evidence>